<comment type="caution">
    <text evidence="2">The sequence shown here is derived from an EMBL/GenBank/DDBJ whole genome shotgun (WGS) entry which is preliminary data.</text>
</comment>
<protein>
    <submittedName>
        <fullName evidence="2">Uncharacterized protein</fullName>
    </submittedName>
</protein>
<gene>
    <name evidence="2" type="ORF">HPB48_003967</name>
</gene>
<evidence type="ECO:0000313" key="3">
    <source>
        <dbReference type="Proteomes" id="UP000821853"/>
    </source>
</evidence>
<organism evidence="2 3">
    <name type="scientific">Haemaphysalis longicornis</name>
    <name type="common">Bush tick</name>
    <dbReference type="NCBI Taxonomy" id="44386"/>
    <lineage>
        <taxon>Eukaryota</taxon>
        <taxon>Metazoa</taxon>
        <taxon>Ecdysozoa</taxon>
        <taxon>Arthropoda</taxon>
        <taxon>Chelicerata</taxon>
        <taxon>Arachnida</taxon>
        <taxon>Acari</taxon>
        <taxon>Parasitiformes</taxon>
        <taxon>Ixodida</taxon>
        <taxon>Ixodoidea</taxon>
        <taxon>Ixodidae</taxon>
        <taxon>Haemaphysalinae</taxon>
        <taxon>Haemaphysalis</taxon>
    </lineage>
</organism>
<name>A0A9J6GEV6_HAELO</name>
<keyword evidence="3" id="KW-1185">Reference proteome</keyword>
<dbReference type="EMBL" id="JABSTR010000006">
    <property type="protein sequence ID" value="KAH9373973.1"/>
    <property type="molecule type" value="Genomic_DNA"/>
</dbReference>
<evidence type="ECO:0000256" key="1">
    <source>
        <dbReference type="SAM" id="MobiDB-lite"/>
    </source>
</evidence>
<sequence length="160" mass="17253">MALQMMAATWSTLKCETISNCFKHCGFGNSQEANSSTEPGDELASEQAEDALIPSQWTALKDKGFVAADVQLDDFVNVDANVGVYEELTDAEIIKSAQKRGDVSSSEEDDSQDTLTPATASKVMDAFDIIRKVIGAHDDDIAMALLTDCETRVMPLLAKA</sequence>
<dbReference type="Proteomes" id="UP000821853">
    <property type="component" value="Chromosome 4"/>
</dbReference>
<dbReference type="OrthoDB" id="9909311at2759"/>
<reference evidence="2 3" key="1">
    <citation type="journal article" date="2020" name="Cell">
        <title>Large-Scale Comparative Analyses of Tick Genomes Elucidate Their Genetic Diversity and Vector Capacities.</title>
        <authorList>
            <consortium name="Tick Genome and Microbiome Consortium (TIGMIC)"/>
            <person name="Jia N."/>
            <person name="Wang J."/>
            <person name="Shi W."/>
            <person name="Du L."/>
            <person name="Sun Y."/>
            <person name="Zhan W."/>
            <person name="Jiang J.F."/>
            <person name="Wang Q."/>
            <person name="Zhang B."/>
            <person name="Ji P."/>
            <person name="Bell-Sakyi L."/>
            <person name="Cui X.M."/>
            <person name="Yuan T.T."/>
            <person name="Jiang B.G."/>
            <person name="Yang W.F."/>
            <person name="Lam T.T."/>
            <person name="Chang Q.C."/>
            <person name="Ding S.J."/>
            <person name="Wang X.J."/>
            <person name="Zhu J.G."/>
            <person name="Ruan X.D."/>
            <person name="Zhao L."/>
            <person name="Wei J.T."/>
            <person name="Ye R.Z."/>
            <person name="Que T.C."/>
            <person name="Du C.H."/>
            <person name="Zhou Y.H."/>
            <person name="Cheng J.X."/>
            <person name="Dai P.F."/>
            <person name="Guo W.B."/>
            <person name="Han X.H."/>
            <person name="Huang E.J."/>
            <person name="Li L.F."/>
            <person name="Wei W."/>
            <person name="Gao Y.C."/>
            <person name="Liu J.Z."/>
            <person name="Shao H.Z."/>
            <person name="Wang X."/>
            <person name="Wang C.C."/>
            <person name="Yang T.C."/>
            <person name="Huo Q.B."/>
            <person name="Li W."/>
            <person name="Chen H.Y."/>
            <person name="Chen S.E."/>
            <person name="Zhou L.G."/>
            <person name="Ni X.B."/>
            <person name="Tian J.H."/>
            <person name="Sheng Y."/>
            <person name="Liu T."/>
            <person name="Pan Y.S."/>
            <person name="Xia L.Y."/>
            <person name="Li J."/>
            <person name="Zhao F."/>
            <person name="Cao W.C."/>
        </authorList>
    </citation>
    <scope>NUCLEOTIDE SEQUENCE [LARGE SCALE GENOMIC DNA]</scope>
    <source>
        <strain evidence="2">HaeL-2018</strain>
    </source>
</reference>
<proteinExistence type="predicted"/>
<feature type="region of interest" description="Disordered" evidence="1">
    <location>
        <begin position="96"/>
        <end position="117"/>
    </location>
</feature>
<evidence type="ECO:0000313" key="2">
    <source>
        <dbReference type="EMBL" id="KAH9373973.1"/>
    </source>
</evidence>
<dbReference type="VEuPathDB" id="VectorBase:HLOH_058810"/>
<accession>A0A9J6GEV6</accession>
<dbReference type="AlphaFoldDB" id="A0A9J6GEV6"/>